<evidence type="ECO:0000313" key="2">
    <source>
        <dbReference type="Proteomes" id="UP001241926"/>
    </source>
</evidence>
<dbReference type="RefSeq" id="WP_093718412.1">
    <property type="nucleotide sequence ID" value="NZ_JASJUS010000029.1"/>
</dbReference>
<organism evidence="1 2">
    <name type="scientific">Streptomyces fuscus</name>
    <dbReference type="NCBI Taxonomy" id="3048495"/>
    <lineage>
        <taxon>Bacteria</taxon>
        <taxon>Bacillati</taxon>
        <taxon>Actinomycetota</taxon>
        <taxon>Actinomycetes</taxon>
        <taxon>Kitasatosporales</taxon>
        <taxon>Streptomycetaceae</taxon>
        <taxon>Streptomyces</taxon>
    </lineage>
</organism>
<protein>
    <submittedName>
        <fullName evidence="1">Uncharacterized protein</fullName>
    </submittedName>
</protein>
<proteinExistence type="predicted"/>
<comment type="caution">
    <text evidence="1">The sequence shown here is derived from an EMBL/GenBank/DDBJ whole genome shotgun (WGS) entry which is preliminary data.</text>
</comment>
<evidence type="ECO:0000313" key="1">
    <source>
        <dbReference type="EMBL" id="MDL2080012.1"/>
    </source>
</evidence>
<reference evidence="1 2" key="1">
    <citation type="submission" date="2023-05" db="EMBL/GenBank/DDBJ databases">
        <title>Streptomyces fuscus sp. nov., a brown-black pigment producing actinomyces isolated from dry sand of Sea duck farm.</title>
        <authorList>
            <person name="Xie J."/>
            <person name="Shen N."/>
        </authorList>
    </citation>
    <scope>NUCLEOTIDE SEQUENCE [LARGE SCALE GENOMIC DNA]</scope>
    <source>
        <strain evidence="1 2">GXMU-J15</strain>
    </source>
</reference>
<sequence>MNLADAKKQFRSIVERHRDGGLPLDDPTRAAALAELSRTHQLAMRSMDRFTAEHRGRRPRFLGQNTRNGLIGKLDRLYASAKAELGLD</sequence>
<accession>A0ABT7J8C1</accession>
<dbReference type="Proteomes" id="UP001241926">
    <property type="component" value="Unassembled WGS sequence"/>
</dbReference>
<dbReference type="EMBL" id="JASJUS010000029">
    <property type="protein sequence ID" value="MDL2080012.1"/>
    <property type="molecule type" value="Genomic_DNA"/>
</dbReference>
<gene>
    <name evidence="1" type="ORF">QNN03_26575</name>
</gene>
<name>A0ABT7J8C1_9ACTN</name>
<keyword evidence="2" id="KW-1185">Reference proteome</keyword>